<evidence type="ECO:0000313" key="2">
    <source>
        <dbReference type="Proteomes" id="UP001254832"/>
    </source>
</evidence>
<comment type="caution">
    <text evidence="1">The sequence shown here is derived from an EMBL/GenBank/DDBJ whole genome shotgun (WGS) entry which is preliminary data.</text>
</comment>
<name>A0AAP5H1C0_PAEAM</name>
<accession>A0AAP5H1C0</accession>
<dbReference type="Gene3D" id="1.25.10.90">
    <property type="match status" value="1"/>
</dbReference>
<dbReference type="InterPro" id="IPR014825">
    <property type="entry name" value="DNA_alkylation"/>
</dbReference>
<dbReference type="Pfam" id="PF08713">
    <property type="entry name" value="DNA_alkylation"/>
    <property type="match status" value="1"/>
</dbReference>
<dbReference type="PANTHER" id="PTHR34070:SF1">
    <property type="entry name" value="DNA ALKYLATION REPAIR PROTEIN"/>
    <property type="match status" value="1"/>
</dbReference>
<gene>
    <name evidence="1" type="ORF">J2W91_001927</name>
</gene>
<organism evidence="1 2">
    <name type="scientific">Paenibacillus amylolyticus</name>
    <dbReference type="NCBI Taxonomy" id="1451"/>
    <lineage>
        <taxon>Bacteria</taxon>
        <taxon>Bacillati</taxon>
        <taxon>Bacillota</taxon>
        <taxon>Bacilli</taxon>
        <taxon>Bacillales</taxon>
        <taxon>Paenibacillaceae</taxon>
        <taxon>Paenibacillus</taxon>
    </lineage>
</organism>
<reference evidence="1" key="1">
    <citation type="submission" date="2023-07" db="EMBL/GenBank/DDBJ databases">
        <title>Sorghum-associated microbial communities from plants grown in Nebraska, USA.</title>
        <authorList>
            <person name="Schachtman D."/>
        </authorList>
    </citation>
    <scope>NUCLEOTIDE SEQUENCE</scope>
    <source>
        <strain evidence="1">BE80</strain>
    </source>
</reference>
<protein>
    <submittedName>
        <fullName evidence="1">3-methyladenine DNA glycosylase AlkD</fullName>
    </submittedName>
</protein>
<sequence>MYSNKRGGHALVEADIRTQLLSLAEPEYQKFTAALIPNINNLLGVRMPELRKMAKQIIATDWRAYLENADDDYFEEVMLQALVIGYIRTDPEEWLRHIAWFVPKINNWSVCDSFCGGLKLTKKEQERVWHFVQPYLVSELEYDIRFGVVMYLNYYMEEPYIHQVLASLDQVRHEGYYVKMAVAWAISIAYIKLPDITMRYLKDNTLDDFTYNKALQKITESTRIDPHTKQIIRGMKRKLKRSV</sequence>
<dbReference type="InterPro" id="IPR016024">
    <property type="entry name" value="ARM-type_fold"/>
</dbReference>
<dbReference type="Proteomes" id="UP001254832">
    <property type="component" value="Unassembled WGS sequence"/>
</dbReference>
<dbReference type="SUPFAM" id="SSF48371">
    <property type="entry name" value="ARM repeat"/>
    <property type="match status" value="1"/>
</dbReference>
<evidence type="ECO:0000313" key="1">
    <source>
        <dbReference type="EMBL" id="MDR6723475.1"/>
    </source>
</evidence>
<proteinExistence type="predicted"/>
<dbReference type="AlphaFoldDB" id="A0AAP5H1C0"/>
<dbReference type="EMBL" id="JAVDTR010000004">
    <property type="protein sequence ID" value="MDR6723475.1"/>
    <property type="molecule type" value="Genomic_DNA"/>
</dbReference>
<dbReference type="CDD" id="cd06561">
    <property type="entry name" value="AlkD_like"/>
    <property type="match status" value="1"/>
</dbReference>
<dbReference type="PANTHER" id="PTHR34070">
    <property type="entry name" value="ARMADILLO-TYPE FOLD"/>
    <property type="match status" value="1"/>
</dbReference>